<dbReference type="InterPro" id="IPR014898">
    <property type="entry name" value="Znf_C2H2_LYAR"/>
</dbReference>
<keyword evidence="2" id="KW-0479">Metal-binding</keyword>
<evidence type="ECO:0000256" key="1">
    <source>
        <dbReference type="ARBA" id="ARBA00004123"/>
    </source>
</evidence>
<keyword evidence="6" id="KW-0539">Nucleus</keyword>
<dbReference type="GeneID" id="30202246"/>
<evidence type="ECO:0000313" key="11">
    <source>
        <dbReference type="EMBL" id="ODQ57925.1"/>
    </source>
</evidence>
<dbReference type="RefSeq" id="XP_019037132.1">
    <property type="nucleotide sequence ID" value="XM_019185000.1"/>
</dbReference>
<evidence type="ECO:0000256" key="5">
    <source>
        <dbReference type="ARBA" id="ARBA00022833"/>
    </source>
</evidence>
<proteinExistence type="inferred from homology"/>
<dbReference type="GO" id="GO:0000122">
    <property type="term" value="P:negative regulation of transcription by RNA polymerase II"/>
    <property type="evidence" value="ECO:0007669"/>
    <property type="project" value="TreeGrafter"/>
</dbReference>
<dbReference type="STRING" id="683960.A0A1E3NXU9"/>
<dbReference type="SUPFAM" id="SSF57667">
    <property type="entry name" value="beta-beta-alpha zinc fingers"/>
    <property type="match status" value="2"/>
</dbReference>
<dbReference type="InterPro" id="IPR039999">
    <property type="entry name" value="LYAR"/>
</dbReference>
<name>A0A1E3NXU9_WICAA</name>
<dbReference type="AlphaFoldDB" id="A0A1E3NXU9"/>
<feature type="region of interest" description="Disordered" evidence="9">
    <location>
        <begin position="61"/>
        <end position="103"/>
    </location>
</feature>
<evidence type="ECO:0000256" key="8">
    <source>
        <dbReference type="PROSITE-ProRule" id="PRU01145"/>
    </source>
</evidence>
<gene>
    <name evidence="11" type="ORF">WICANDRAFT_80089</name>
</gene>
<evidence type="ECO:0000259" key="10">
    <source>
        <dbReference type="Pfam" id="PF08790"/>
    </source>
</evidence>
<dbReference type="PANTHER" id="PTHR13100">
    <property type="entry name" value="CELL GROWTH-REGULATING NUCLEOLAR PROTEIN LYAR"/>
    <property type="match status" value="1"/>
</dbReference>
<reference evidence="11 12" key="1">
    <citation type="journal article" date="2016" name="Proc. Natl. Acad. Sci. U.S.A.">
        <title>Comparative genomics of biotechnologically important yeasts.</title>
        <authorList>
            <person name="Riley R."/>
            <person name="Haridas S."/>
            <person name="Wolfe K.H."/>
            <person name="Lopes M.R."/>
            <person name="Hittinger C.T."/>
            <person name="Goeker M."/>
            <person name="Salamov A.A."/>
            <person name="Wisecaver J.H."/>
            <person name="Long T.M."/>
            <person name="Calvey C.H."/>
            <person name="Aerts A.L."/>
            <person name="Barry K.W."/>
            <person name="Choi C."/>
            <person name="Clum A."/>
            <person name="Coughlan A.Y."/>
            <person name="Deshpande S."/>
            <person name="Douglass A.P."/>
            <person name="Hanson S.J."/>
            <person name="Klenk H.-P."/>
            <person name="LaButti K.M."/>
            <person name="Lapidus A."/>
            <person name="Lindquist E.A."/>
            <person name="Lipzen A.M."/>
            <person name="Meier-Kolthoff J.P."/>
            <person name="Ohm R.A."/>
            <person name="Otillar R.P."/>
            <person name="Pangilinan J.L."/>
            <person name="Peng Y."/>
            <person name="Rokas A."/>
            <person name="Rosa C.A."/>
            <person name="Scheuner C."/>
            <person name="Sibirny A.A."/>
            <person name="Slot J.C."/>
            <person name="Stielow J.B."/>
            <person name="Sun H."/>
            <person name="Kurtzman C.P."/>
            <person name="Blackwell M."/>
            <person name="Grigoriev I.V."/>
            <person name="Jeffries T.W."/>
        </authorList>
    </citation>
    <scope>NUCLEOTIDE SEQUENCE [LARGE SCALE GENOMIC DNA]</scope>
    <source>
        <strain evidence="12">ATCC 58044 / CBS 1984 / NCYC 433 / NRRL Y-366-8</strain>
    </source>
</reference>
<comment type="subcellular location">
    <subcellularLocation>
        <location evidence="1">Nucleus</location>
    </subcellularLocation>
</comment>
<dbReference type="GO" id="GO:0003677">
    <property type="term" value="F:DNA binding"/>
    <property type="evidence" value="ECO:0007669"/>
    <property type="project" value="InterPro"/>
</dbReference>
<dbReference type="GO" id="GO:0005730">
    <property type="term" value="C:nucleolus"/>
    <property type="evidence" value="ECO:0007669"/>
    <property type="project" value="TreeGrafter"/>
</dbReference>
<dbReference type="Pfam" id="PF08790">
    <property type="entry name" value="zf-LYAR"/>
    <property type="match status" value="1"/>
</dbReference>
<organism evidence="11 12">
    <name type="scientific">Wickerhamomyces anomalus (strain ATCC 58044 / CBS 1984 / NCYC 433 / NRRL Y-366-8)</name>
    <name type="common">Yeast</name>
    <name type="synonym">Hansenula anomala</name>
    <dbReference type="NCBI Taxonomy" id="683960"/>
    <lineage>
        <taxon>Eukaryota</taxon>
        <taxon>Fungi</taxon>
        <taxon>Dikarya</taxon>
        <taxon>Ascomycota</taxon>
        <taxon>Saccharomycotina</taxon>
        <taxon>Saccharomycetes</taxon>
        <taxon>Phaffomycetales</taxon>
        <taxon>Wickerhamomycetaceae</taxon>
        <taxon>Wickerhamomyces</taxon>
    </lineage>
</organism>
<evidence type="ECO:0000256" key="3">
    <source>
        <dbReference type="ARBA" id="ARBA00022737"/>
    </source>
</evidence>
<keyword evidence="12" id="KW-1185">Reference proteome</keyword>
<feature type="compositionally biased region" description="Basic and acidic residues" evidence="9">
    <location>
        <begin position="77"/>
        <end position="103"/>
    </location>
</feature>
<keyword evidence="3" id="KW-0677">Repeat</keyword>
<dbReference type="Proteomes" id="UP000094112">
    <property type="component" value="Unassembled WGS sequence"/>
</dbReference>
<dbReference type="PANTHER" id="PTHR13100:SF10">
    <property type="entry name" value="CELL GROWTH-REGULATING NUCLEOLAR PROTEIN"/>
    <property type="match status" value="1"/>
</dbReference>
<dbReference type="Gene3D" id="3.30.1490.490">
    <property type="match status" value="1"/>
</dbReference>
<evidence type="ECO:0000256" key="4">
    <source>
        <dbReference type="ARBA" id="ARBA00022771"/>
    </source>
</evidence>
<evidence type="ECO:0000313" key="12">
    <source>
        <dbReference type="Proteomes" id="UP000094112"/>
    </source>
</evidence>
<feature type="domain" description="Zinc finger C2H2 LYAR-type" evidence="10">
    <location>
        <begin position="30"/>
        <end position="57"/>
    </location>
</feature>
<dbReference type="OrthoDB" id="3979824at2759"/>
<dbReference type="GO" id="GO:0006364">
    <property type="term" value="P:rRNA processing"/>
    <property type="evidence" value="ECO:0007669"/>
    <property type="project" value="TreeGrafter"/>
</dbReference>
<evidence type="ECO:0000256" key="2">
    <source>
        <dbReference type="ARBA" id="ARBA00022723"/>
    </source>
</evidence>
<evidence type="ECO:0000256" key="9">
    <source>
        <dbReference type="SAM" id="MobiDB-lite"/>
    </source>
</evidence>
<keyword evidence="5" id="KW-0862">Zinc</keyword>
<protein>
    <recommendedName>
        <fullName evidence="10">Zinc finger C2H2 LYAR-type domain-containing protein</fullName>
    </recommendedName>
</protein>
<keyword evidence="4 8" id="KW-0863">Zinc-finger</keyword>
<evidence type="ECO:0000256" key="7">
    <source>
        <dbReference type="ARBA" id="ARBA00061084"/>
    </source>
</evidence>
<sequence>MVTFSCEVCNESMLKKKADQHTQRCYGAYFTCIDCSTTFNGADYRKHTQCITEDQKYQKALYRPKKQQQPKQQQPKEQPEKESKPVEAKKTEKKSKVEKPKFDLGKHKGEKLYKVLKKLSKDDKKTLLKKIQITKDGNLELA</sequence>
<accession>A0A1E3NXU9</accession>
<dbReference type="InterPro" id="IPR036236">
    <property type="entry name" value="Znf_C2H2_sf"/>
</dbReference>
<dbReference type="FunFam" id="3.30.1490.490:FF:000001">
    <property type="entry name" value="cell growth-regulating nucleolar protein-like"/>
    <property type="match status" value="1"/>
</dbReference>
<evidence type="ECO:0000256" key="6">
    <source>
        <dbReference type="ARBA" id="ARBA00023242"/>
    </source>
</evidence>
<comment type="similarity">
    <text evidence="7">Belongs to the UPF0743 family.</text>
</comment>
<dbReference type="PROSITE" id="PS51804">
    <property type="entry name" value="ZF_C2HC_LYAR"/>
    <property type="match status" value="2"/>
</dbReference>
<dbReference type="GO" id="GO:0008270">
    <property type="term" value="F:zinc ion binding"/>
    <property type="evidence" value="ECO:0007669"/>
    <property type="project" value="UniProtKB-KW"/>
</dbReference>
<dbReference type="EMBL" id="KV454212">
    <property type="protein sequence ID" value="ODQ57925.1"/>
    <property type="molecule type" value="Genomic_DNA"/>
</dbReference>